<dbReference type="RefSeq" id="WP_163950188.1">
    <property type="nucleotide sequence ID" value="NZ_JAAFZH010000006.1"/>
</dbReference>
<feature type="domain" description="DUF4136" evidence="1">
    <location>
        <begin position="27"/>
        <end position="178"/>
    </location>
</feature>
<dbReference type="Pfam" id="PF13590">
    <property type="entry name" value="DUF4136"/>
    <property type="match status" value="1"/>
</dbReference>
<dbReference type="AlphaFoldDB" id="A0A6L9LI96"/>
<dbReference type="Proteomes" id="UP000474175">
    <property type="component" value="Unassembled WGS sequence"/>
</dbReference>
<dbReference type="InterPro" id="IPR025411">
    <property type="entry name" value="DUF4136"/>
</dbReference>
<organism evidence="2 3">
    <name type="scientific">Spirosoma terrae</name>
    <dbReference type="NCBI Taxonomy" id="1968276"/>
    <lineage>
        <taxon>Bacteria</taxon>
        <taxon>Pseudomonadati</taxon>
        <taxon>Bacteroidota</taxon>
        <taxon>Cytophagia</taxon>
        <taxon>Cytophagales</taxon>
        <taxon>Cytophagaceae</taxon>
        <taxon>Spirosoma</taxon>
    </lineage>
</organism>
<evidence type="ECO:0000313" key="2">
    <source>
        <dbReference type="EMBL" id="NDU96329.1"/>
    </source>
</evidence>
<proteinExistence type="predicted"/>
<name>A0A6L9LI96_9BACT</name>
<sequence>MKELVGVSLVVIGFLGSCSPYRITRNQADKAATWSAYQTFAFVDTNRIEPSPGASYQATVEQIKKAVATELTNRGYQQTSDNPDLLVNIGAVVNEKTQTRQTTIYEAPIYTGQRRYRWQSQEVPVGTYQEGTVNLHIVDAQRNALIWDVAVSSVLAKKGVTSAQIDDAVHKVFARFPGRR</sequence>
<dbReference type="EMBL" id="JAAFZH010000006">
    <property type="protein sequence ID" value="NDU96329.1"/>
    <property type="molecule type" value="Genomic_DNA"/>
</dbReference>
<dbReference type="PROSITE" id="PS51257">
    <property type="entry name" value="PROKAR_LIPOPROTEIN"/>
    <property type="match status" value="1"/>
</dbReference>
<accession>A0A6L9LI96</accession>
<keyword evidence="3" id="KW-1185">Reference proteome</keyword>
<reference evidence="2 3" key="1">
    <citation type="submission" date="2020-02" db="EMBL/GenBank/DDBJ databases">
        <title>Draft genome sequence of two Spirosoma agri KCTC 52727 and Spirosoma terrae KCTC 52035.</title>
        <authorList>
            <person name="Rojas J."/>
            <person name="Ambika Manirajan B."/>
            <person name="Suarez C."/>
            <person name="Ratering S."/>
            <person name="Schnell S."/>
        </authorList>
    </citation>
    <scope>NUCLEOTIDE SEQUENCE [LARGE SCALE GENOMIC DNA]</scope>
    <source>
        <strain evidence="2 3">KCTC 52035</strain>
    </source>
</reference>
<gene>
    <name evidence="2" type="ORF">GK108_15725</name>
</gene>
<evidence type="ECO:0000313" key="3">
    <source>
        <dbReference type="Proteomes" id="UP000474175"/>
    </source>
</evidence>
<dbReference type="Gene3D" id="3.30.160.670">
    <property type="match status" value="1"/>
</dbReference>
<comment type="caution">
    <text evidence="2">The sequence shown here is derived from an EMBL/GenBank/DDBJ whole genome shotgun (WGS) entry which is preliminary data.</text>
</comment>
<protein>
    <submittedName>
        <fullName evidence="2">DUF4136 domain-containing protein</fullName>
    </submittedName>
</protein>
<evidence type="ECO:0000259" key="1">
    <source>
        <dbReference type="Pfam" id="PF13590"/>
    </source>
</evidence>